<dbReference type="GO" id="GO:0051301">
    <property type="term" value="P:cell division"/>
    <property type="evidence" value="ECO:0007669"/>
    <property type="project" value="InterPro"/>
</dbReference>
<evidence type="ECO:0000256" key="4">
    <source>
        <dbReference type="ARBA" id="ARBA00022989"/>
    </source>
</evidence>
<dbReference type="GO" id="GO:0032153">
    <property type="term" value="C:cell division site"/>
    <property type="evidence" value="ECO:0007669"/>
    <property type="project" value="TreeGrafter"/>
</dbReference>
<keyword evidence="5 6" id="KW-0472">Membrane</keyword>
<organism evidence="8">
    <name type="scientific">marine metagenome</name>
    <dbReference type="NCBI Taxonomy" id="408172"/>
    <lineage>
        <taxon>unclassified sequences</taxon>
        <taxon>metagenomes</taxon>
        <taxon>ecological metagenomes</taxon>
    </lineage>
</organism>
<feature type="transmembrane region" description="Helical" evidence="6">
    <location>
        <begin position="165"/>
        <end position="184"/>
    </location>
</feature>
<dbReference type="InterPro" id="IPR003838">
    <property type="entry name" value="ABC3_permease_C"/>
</dbReference>
<comment type="subcellular location">
    <subcellularLocation>
        <location evidence="1">Cell membrane</location>
        <topology evidence="1">Multi-pass membrane protein</topology>
    </subcellularLocation>
</comment>
<dbReference type="GO" id="GO:0005886">
    <property type="term" value="C:plasma membrane"/>
    <property type="evidence" value="ECO:0007669"/>
    <property type="project" value="UniProtKB-SubCell"/>
</dbReference>
<feature type="transmembrane region" description="Helical" evidence="6">
    <location>
        <begin position="20"/>
        <end position="39"/>
    </location>
</feature>
<evidence type="ECO:0000256" key="1">
    <source>
        <dbReference type="ARBA" id="ARBA00004651"/>
    </source>
</evidence>
<proteinExistence type="predicted"/>
<name>A0A382NAU9_9ZZZZ</name>
<evidence type="ECO:0000256" key="5">
    <source>
        <dbReference type="ARBA" id="ARBA00023136"/>
    </source>
</evidence>
<evidence type="ECO:0000256" key="3">
    <source>
        <dbReference type="ARBA" id="ARBA00022692"/>
    </source>
</evidence>
<reference evidence="8" key="1">
    <citation type="submission" date="2018-05" db="EMBL/GenBank/DDBJ databases">
        <authorList>
            <person name="Lanie J.A."/>
            <person name="Ng W.-L."/>
            <person name="Kazmierczak K.M."/>
            <person name="Andrzejewski T.M."/>
            <person name="Davidsen T.M."/>
            <person name="Wayne K.J."/>
            <person name="Tettelin H."/>
            <person name="Glass J.I."/>
            <person name="Rusch D."/>
            <person name="Podicherti R."/>
            <person name="Tsui H.-C.T."/>
            <person name="Winkler M.E."/>
        </authorList>
    </citation>
    <scope>NUCLEOTIDE SEQUENCE</scope>
</reference>
<dbReference type="PANTHER" id="PTHR47755:SF1">
    <property type="entry name" value="CELL DIVISION PROTEIN FTSX"/>
    <property type="match status" value="1"/>
</dbReference>
<dbReference type="AlphaFoldDB" id="A0A382NAU9"/>
<gene>
    <name evidence="8" type="ORF">METZ01_LOCUS310201</name>
</gene>
<keyword evidence="3 6" id="KW-0812">Transmembrane</keyword>
<accession>A0A382NAU9</accession>
<feature type="transmembrane region" description="Helical" evidence="6">
    <location>
        <begin position="227"/>
        <end position="247"/>
    </location>
</feature>
<dbReference type="InterPro" id="IPR004513">
    <property type="entry name" value="FtsX"/>
</dbReference>
<evidence type="ECO:0000256" key="6">
    <source>
        <dbReference type="SAM" id="Phobius"/>
    </source>
</evidence>
<dbReference type="Pfam" id="PF02687">
    <property type="entry name" value="FtsX"/>
    <property type="match status" value="1"/>
</dbReference>
<feature type="domain" description="ABC3 transporter permease C-terminal" evidence="7">
    <location>
        <begin position="169"/>
        <end position="288"/>
    </location>
</feature>
<evidence type="ECO:0000256" key="2">
    <source>
        <dbReference type="ARBA" id="ARBA00022475"/>
    </source>
</evidence>
<feature type="transmembrane region" description="Helical" evidence="6">
    <location>
        <begin position="259"/>
        <end position="282"/>
    </location>
</feature>
<keyword evidence="4 6" id="KW-1133">Transmembrane helix</keyword>
<dbReference type="PANTHER" id="PTHR47755">
    <property type="entry name" value="CELL DIVISION PROTEIN FTSX"/>
    <property type="match status" value="1"/>
</dbReference>
<evidence type="ECO:0000259" key="7">
    <source>
        <dbReference type="Pfam" id="PF02687"/>
    </source>
</evidence>
<sequence>MLQRSDISFDKDDTSRFLPWLIAFMVFLAALSISGLFVLSDITLNLGSGFSNRITVQIPVSRSLKTDGLRKTETLRLLRAVTGVKRADPLSTEGVQELLKPWLGEAATLEQLPIPSVINVEIDRTKNISAKTLKAVLLPKIPDILVDDHREWLNYLANTIRSIEIIAFSIVLLVTLTTVGTVIFTTRTSMGLQRETINVLHVIGAHDHYIANQFAIRAAWLGVKGGMLGIIVSVPLLFGFRFVIASLGTDLIPEISLHAAGWVSVVLIVPTIAIIAMLTAYTTVLKSLASLP</sequence>
<keyword evidence="2" id="KW-1003">Cell membrane</keyword>
<protein>
    <recommendedName>
        <fullName evidence="7">ABC3 transporter permease C-terminal domain-containing protein</fullName>
    </recommendedName>
</protein>
<evidence type="ECO:0000313" key="8">
    <source>
        <dbReference type="EMBL" id="SVC57347.1"/>
    </source>
</evidence>
<dbReference type="EMBL" id="UINC01098654">
    <property type="protein sequence ID" value="SVC57347.1"/>
    <property type="molecule type" value="Genomic_DNA"/>
</dbReference>